<keyword evidence="5" id="KW-1185">Reference proteome</keyword>
<dbReference type="InterPro" id="IPR039537">
    <property type="entry name" value="Retrotran_Ty1/copia-like"/>
</dbReference>
<organism evidence="4 5">
    <name type="scientific">Mucuna pruriens</name>
    <name type="common">Velvet bean</name>
    <name type="synonym">Dolichos pruriens</name>
    <dbReference type="NCBI Taxonomy" id="157652"/>
    <lineage>
        <taxon>Eukaryota</taxon>
        <taxon>Viridiplantae</taxon>
        <taxon>Streptophyta</taxon>
        <taxon>Embryophyta</taxon>
        <taxon>Tracheophyta</taxon>
        <taxon>Spermatophyta</taxon>
        <taxon>Magnoliopsida</taxon>
        <taxon>eudicotyledons</taxon>
        <taxon>Gunneridae</taxon>
        <taxon>Pentapetalae</taxon>
        <taxon>rosids</taxon>
        <taxon>fabids</taxon>
        <taxon>Fabales</taxon>
        <taxon>Fabaceae</taxon>
        <taxon>Papilionoideae</taxon>
        <taxon>50 kb inversion clade</taxon>
        <taxon>NPAAA clade</taxon>
        <taxon>indigoferoid/millettioid clade</taxon>
        <taxon>Phaseoleae</taxon>
        <taxon>Mucuna</taxon>
    </lineage>
</organism>
<protein>
    <recommendedName>
        <fullName evidence="3">Integrase catalytic domain-containing protein</fullName>
    </recommendedName>
</protein>
<dbReference type="SUPFAM" id="SSF53098">
    <property type="entry name" value="Ribonuclease H-like"/>
    <property type="match status" value="1"/>
</dbReference>
<dbReference type="InterPro" id="IPR012337">
    <property type="entry name" value="RNaseH-like_sf"/>
</dbReference>
<dbReference type="PANTHER" id="PTHR42648">
    <property type="entry name" value="TRANSPOSASE, PUTATIVE-RELATED"/>
    <property type="match status" value="1"/>
</dbReference>
<dbReference type="PROSITE" id="PS50994">
    <property type="entry name" value="INTEGRASE"/>
    <property type="match status" value="1"/>
</dbReference>
<proteinExistence type="predicted"/>
<name>A0A371H157_MUCPR</name>
<sequence length="467" mass="52727">MLDKGNSNTGSAMVLEKDPTKGSTSKEKPFTKSSYGEYCTYCKRSGHTKDTCYKRYGKKKVLERMSGNKGSAQMWDIQAFSKEEMDRLRALLNSTSKPLGSCDLTMNGKSSFNISGLVPHSIWILDFGVTDHMTLFPSHFTSYLKVPKRQLITVANGDHVPIAGSGNVQLHSSLSLHNELRTGRMIGVAKEQGGLYYLQHTKIDNNINKEELSSSQQATSETWTASQIWLYHKRLGHPPFGLRSDNGTEFVNLEFFKFLKDNGVVHELTCENTPQQNGVVKRKNRHFLEVARALLFQMSIPNVYWGEFVLTIAYLINRLPTQGESYLEVEPIFDSLPFPTQDVQVQVQEVMKLTLVLEQVQMSKPDLVATPQGYLTHICLWTKKGFKGNLSRTFGLQLIHSSGQLSNLCLQVLTWSKHILLELNVIRGHLLDQILQGTLLYKLHSKPLNAKLLSVTCKTMKLRQLMG</sequence>
<evidence type="ECO:0000256" key="2">
    <source>
        <dbReference type="SAM" id="MobiDB-lite"/>
    </source>
</evidence>
<evidence type="ECO:0000259" key="3">
    <source>
        <dbReference type="PROSITE" id="PS50994"/>
    </source>
</evidence>
<feature type="domain" description="Integrase catalytic" evidence="3">
    <location>
        <begin position="173"/>
        <end position="339"/>
    </location>
</feature>
<dbReference type="InterPro" id="IPR036397">
    <property type="entry name" value="RNaseH_sf"/>
</dbReference>
<dbReference type="Pfam" id="PF22936">
    <property type="entry name" value="Pol_BBD"/>
    <property type="match status" value="1"/>
</dbReference>
<dbReference type="GO" id="GO:0008233">
    <property type="term" value="F:peptidase activity"/>
    <property type="evidence" value="ECO:0007669"/>
    <property type="project" value="UniProtKB-KW"/>
</dbReference>
<reference evidence="4" key="1">
    <citation type="submission" date="2018-05" db="EMBL/GenBank/DDBJ databases">
        <title>Draft genome of Mucuna pruriens seed.</title>
        <authorList>
            <person name="Nnadi N.E."/>
            <person name="Vos R."/>
            <person name="Hasami M.H."/>
            <person name="Devisetty U.K."/>
            <person name="Aguiy J.C."/>
        </authorList>
    </citation>
    <scope>NUCLEOTIDE SEQUENCE [LARGE SCALE GENOMIC DNA]</scope>
    <source>
        <strain evidence="4">JCA_2017</strain>
    </source>
</reference>
<keyword evidence="1" id="KW-0645">Protease</keyword>
<gene>
    <name evidence="4" type="ORF">CR513_20798</name>
</gene>
<dbReference type="InterPro" id="IPR054722">
    <property type="entry name" value="PolX-like_BBD"/>
</dbReference>
<evidence type="ECO:0000313" key="4">
    <source>
        <dbReference type="EMBL" id="RDX96531.1"/>
    </source>
</evidence>
<dbReference type="OrthoDB" id="2663223at2759"/>
<feature type="region of interest" description="Disordered" evidence="2">
    <location>
        <begin position="1"/>
        <end position="29"/>
    </location>
</feature>
<dbReference type="Gene3D" id="3.30.420.10">
    <property type="entry name" value="Ribonuclease H-like superfamily/Ribonuclease H"/>
    <property type="match status" value="1"/>
</dbReference>
<feature type="compositionally biased region" description="Basic and acidic residues" evidence="2">
    <location>
        <begin position="15"/>
        <end position="29"/>
    </location>
</feature>
<dbReference type="Proteomes" id="UP000257109">
    <property type="component" value="Unassembled WGS sequence"/>
</dbReference>
<accession>A0A371H157</accession>
<dbReference type="PANTHER" id="PTHR42648:SF31">
    <property type="entry name" value="RNA-DIRECTED DNA POLYMERASE"/>
    <property type="match status" value="1"/>
</dbReference>
<dbReference type="EMBL" id="QJKJ01003861">
    <property type="protein sequence ID" value="RDX96531.1"/>
    <property type="molecule type" value="Genomic_DNA"/>
</dbReference>
<evidence type="ECO:0000313" key="5">
    <source>
        <dbReference type="Proteomes" id="UP000257109"/>
    </source>
</evidence>
<feature type="compositionally biased region" description="Polar residues" evidence="2">
    <location>
        <begin position="1"/>
        <end position="11"/>
    </location>
</feature>
<dbReference type="GO" id="GO:0003676">
    <property type="term" value="F:nucleic acid binding"/>
    <property type="evidence" value="ECO:0007669"/>
    <property type="project" value="InterPro"/>
</dbReference>
<dbReference type="InterPro" id="IPR001584">
    <property type="entry name" value="Integrase_cat-core"/>
</dbReference>
<dbReference type="GO" id="GO:0015074">
    <property type="term" value="P:DNA integration"/>
    <property type="evidence" value="ECO:0007669"/>
    <property type="project" value="InterPro"/>
</dbReference>
<comment type="caution">
    <text evidence="4">The sequence shown here is derived from an EMBL/GenBank/DDBJ whole genome shotgun (WGS) entry which is preliminary data.</text>
</comment>
<keyword evidence="1" id="KW-0378">Hydrolase</keyword>
<evidence type="ECO:0000256" key="1">
    <source>
        <dbReference type="ARBA" id="ARBA00022670"/>
    </source>
</evidence>
<feature type="non-terminal residue" evidence="4">
    <location>
        <position position="1"/>
    </location>
</feature>
<dbReference type="AlphaFoldDB" id="A0A371H157"/>
<dbReference type="GO" id="GO:0006508">
    <property type="term" value="P:proteolysis"/>
    <property type="evidence" value="ECO:0007669"/>
    <property type="project" value="UniProtKB-KW"/>
</dbReference>